<dbReference type="InterPro" id="IPR036259">
    <property type="entry name" value="MFS_trans_sf"/>
</dbReference>
<proteinExistence type="predicted"/>
<dbReference type="GO" id="GO:0005886">
    <property type="term" value="C:plasma membrane"/>
    <property type="evidence" value="ECO:0007669"/>
    <property type="project" value="UniProtKB-SubCell"/>
</dbReference>
<dbReference type="AlphaFoldDB" id="D8MU24"/>
<keyword evidence="4 6" id="KW-1133">Transmembrane helix</keyword>
<dbReference type="KEGG" id="ebi:EbC_28000"/>
<feature type="transmembrane region" description="Helical" evidence="6">
    <location>
        <begin position="73"/>
        <end position="91"/>
    </location>
</feature>
<keyword evidence="5 6" id="KW-0472">Membrane</keyword>
<evidence type="ECO:0000256" key="3">
    <source>
        <dbReference type="ARBA" id="ARBA00022692"/>
    </source>
</evidence>
<feature type="transmembrane region" description="Helical" evidence="6">
    <location>
        <begin position="239"/>
        <end position="259"/>
    </location>
</feature>
<evidence type="ECO:0000256" key="1">
    <source>
        <dbReference type="ARBA" id="ARBA00004651"/>
    </source>
</evidence>
<evidence type="ECO:0000256" key="4">
    <source>
        <dbReference type="ARBA" id="ARBA00022989"/>
    </source>
</evidence>
<dbReference type="STRING" id="634500.EbC_28000"/>
<reference evidence="8 9" key="1">
    <citation type="journal article" date="2010" name="BMC Genomics">
        <title>Genome comparison of the epiphytic bacteria Erwinia billingiae and E. tasmaniensis with the pear pathogen E. pyrifoliae.</title>
        <authorList>
            <person name="Kube M."/>
            <person name="Migdoll A.M."/>
            <person name="Gehring I."/>
            <person name="Heitmann K."/>
            <person name="Mayer Y."/>
            <person name="Kuhl H."/>
            <person name="Knaust F."/>
            <person name="Geider K."/>
            <person name="Reinhardt R."/>
        </authorList>
    </citation>
    <scope>NUCLEOTIDE SEQUENCE [LARGE SCALE GENOMIC DNA]</scope>
    <source>
        <strain evidence="8 9">Eb661</strain>
    </source>
</reference>
<dbReference type="RefSeq" id="WP_013202817.1">
    <property type="nucleotide sequence ID" value="NC_014306.1"/>
</dbReference>
<keyword evidence="3 6" id="KW-0812">Transmembrane</keyword>
<name>D8MU24_ERWBE</name>
<dbReference type="InterPro" id="IPR020846">
    <property type="entry name" value="MFS_dom"/>
</dbReference>
<comment type="subcellular location">
    <subcellularLocation>
        <location evidence="1">Cell membrane</location>
        <topology evidence="1">Multi-pass membrane protein</topology>
    </subcellularLocation>
</comment>
<evidence type="ECO:0000313" key="9">
    <source>
        <dbReference type="Proteomes" id="UP000008793"/>
    </source>
</evidence>
<evidence type="ECO:0000256" key="6">
    <source>
        <dbReference type="SAM" id="Phobius"/>
    </source>
</evidence>
<feature type="transmembrane region" description="Helical" evidence="6">
    <location>
        <begin position="358"/>
        <end position="376"/>
    </location>
</feature>
<evidence type="ECO:0000259" key="7">
    <source>
        <dbReference type="PROSITE" id="PS50850"/>
    </source>
</evidence>
<evidence type="ECO:0000256" key="5">
    <source>
        <dbReference type="ARBA" id="ARBA00023136"/>
    </source>
</evidence>
<organism evidence="9">
    <name type="scientific">Erwinia billingiae (strain Eb661)</name>
    <dbReference type="NCBI Taxonomy" id="634500"/>
    <lineage>
        <taxon>Bacteria</taxon>
        <taxon>Pseudomonadati</taxon>
        <taxon>Pseudomonadota</taxon>
        <taxon>Gammaproteobacteria</taxon>
        <taxon>Enterobacterales</taxon>
        <taxon>Erwiniaceae</taxon>
        <taxon>Erwinia</taxon>
    </lineage>
</organism>
<dbReference type="GeneID" id="90512778"/>
<dbReference type="GO" id="GO:0022857">
    <property type="term" value="F:transmembrane transporter activity"/>
    <property type="evidence" value="ECO:0007669"/>
    <property type="project" value="InterPro"/>
</dbReference>
<feature type="transmembrane region" description="Helical" evidence="6">
    <location>
        <begin position="97"/>
        <end position="120"/>
    </location>
</feature>
<evidence type="ECO:0000256" key="2">
    <source>
        <dbReference type="ARBA" id="ARBA00022475"/>
    </source>
</evidence>
<dbReference type="InterPro" id="IPR011701">
    <property type="entry name" value="MFS"/>
</dbReference>
<accession>D8MU24</accession>
<keyword evidence="2" id="KW-1003">Cell membrane</keyword>
<feature type="domain" description="Major facilitator superfamily (MFS) profile" evidence="7">
    <location>
        <begin position="6"/>
        <end position="381"/>
    </location>
</feature>
<dbReference type="PANTHER" id="PTHR43124:SF3">
    <property type="entry name" value="CHLORAMPHENICOL EFFLUX PUMP RV0191"/>
    <property type="match status" value="1"/>
</dbReference>
<feature type="transmembrane region" description="Helical" evidence="6">
    <location>
        <begin position="132"/>
        <end position="150"/>
    </location>
</feature>
<dbReference type="PROSITE" id="PS50850">
    <property type="entry name" value="MFS"/>
    <property type="match status" value="1"/>
</dbReference>
<feature type="transmembrane region" description="Helical" evidence="6">
    <location>
        <begin position="162"/>
        <end position="184"/>
    </location>
</feature>
<dbReference type="InterPro" id="IPR050189">
    <property type="entry name" value="MFS_Efflux_Transporters"/>
</dbReference>
<protein>
    <submittedName>
        <fullName evidence="8">Major facilitator superfamily protein</fullName>
    </submittedName>
</protein>
<feature type="transmembrane region" description="Helical" evidence="6">
    <location>
        <begin position="46"/>
        <end position="66"/>
    </location>
</feature>
<dbReference type="CDD" id="cd17324">
    <property type="entry name" value="MFS_NepI_like"/>
    <property type="match status" value="1"/>
</dbReference>
<dbReference type="EMBL" id="FP236843">
    <property type="protein sequence ID" value="CAX60331.1"/>
    <property type="molecule type" value="Genomic_DNA"/>
</dbReference>
<dbReference type="eggNOG" id="COG2814">
    <property type="taxonomic scope" value="Bacteria"/>
</dbReference>
<evidence type="ECO:0000313" key="8">
    <source>
        <dbReference type="EMBL" id="CAX60331.1"/>
    </source>
</evidence>
<feature type="transmembrane region" description="Helical" evidence="6">
    <location>
        <begin position="205"/>
        <end position="227"/>
    </location>
</feature>
<dbReference type="Gene3D" id="1.20.1250.20">
    <property type="entry name" value="MFS general substrate transporter like domains"/>
    <property type="match status" value="2"/>
</dbReference>
<dbReference type="PANTHER" id="PTHR43124">
    <property type="entry name" value="PURINE EFFLUX PUMP PBUE"/>
    <property type="match status" value="1"/>
</dbReference>
<keyword evidence="9" id="KW-1185">Reference proteome</keyword>
<dbReference type="SUPFAM" id="SSF103473">
    <property type="entry name" value="MFS general substrate transporter"/>
    <property type="match status" value="1"/>
</dbReference>
<sequence>MQNKSTLLLLALSVAVFGVITTEIAIIGLLPKLVSQLHVTPTQVGFLVSIYAIIVAVTGPFITLMLSGFNKKTVLLSILVVFIVSNLIYATTDVFNLMLVFRILPALAHAVFFAVALVVAANSVPKEKAAGAAAKVFAGVAIGLVLGVPLSSLIAEHFSLSAAFYFGAAACVVAFLGVLFLMPSMPTLHKVSFASQLSVLRNGKLWLTISTVTLIFAAMFSSFSYVADYLSRVTHLNNNYISAMLILFGVCGFAGNFVFSSFLQKNVVKTTLVYPLLFTLLLLLVWFFGFSPLVMCLLTVFWGAFHSSGLVVSQTWLMREASEAPEFANSLYMSFSNLGITLGSLTGGWFIARLGTHSVVLSSVLFTLLAFVSILIKHRSDTKSVPVQEEMA</sequence>
<dbReference type="Pfam" id="PF07690">
    <property type="entry name" value="MFS_1"/>
    <property type="match status" value="1"/>
</dbReference>
<dbReference type="Proteomes" id="UP000008793">
    <property type="component" value="Chromosome"/>
</dbReference>
<dbReference type="HOGENOM" id="CLU_001265_61_0_6"/>
<feature type="transmembrane region" description="Helical" evidence="6">
    <location>
        <begin position="330"/>
        <end position="352"/>
    </location>
</feature>
<gene>
    <name evidence="8" type="ordered locus">EbC_28000</name>
</gene>